<keyword evidence="3" id="KW-1185">Reference proteome</keyword>
<name>A0ABW2LI05_9PSEU</name>
<protein>
    <submittedName>
        <fullName evidence="2">ABC transporter permease subunit</fullName>
    </submittedName>
</protein>
<feature type="transmembrane region" description="Helical" evidence="1">
    <location>
        <begin position="241"/>
        <end position="260"/>
    </location>
</feature>
<dbReference type="RefSeq" id="WP_380667425.1">
    <property type="nucleotide sequence ID" value="NZ_JBHTCJ010000005.1"/>
</dbReference>
<feature type="transmembrane region" description="Helical" evidence="1">
    <location>
        <begin position="158"/>
        <end position="182"/>
    </location>
</feature>
<comment type="caution">
    <text evidence="2">The sequence shown here is derived from an EMBL/GenBank/DDBJ whole genome shotgun (WGS) entry which is preliminary data.</text>
</comment>
<sequence>MVKPFPIFRRSIAESRRAVLGWAIGLTAFACLYLPLFPTFGGSGSQMAQMIDALPPTLVKTLGYQDIASGAGYAQSTFFGLMGFVLTTIAAISWGAAAIAGAEETGRLELTLAHGVSRTRQVLEASASVAVRVALLGLFAVLLVLALNGPSELELVPINVLAAGVALASVAFLTGAVALAVGAATGRHAWATIAGAIVAIGGYATNAIANQSADLDWLHAISPYAWAWQEEPLESGWPLPGLSALWIACAVLVVLTAWSLNRRDLRS</sequence>
<dbReference type="EMBL" id="JBHTCJ010000005">
    <property type="protein sequence ID" value="MFC7341988.1"/>
    <property type="molecule type" value="Genomic_DNA"/>
</dbReference>
<keyword evidence="1" id="KW-1133">Transmembrane helix</keyword>
<gene>
    <name evidence="2" type="ORF">ACFQRI_11245</name>
</gene>
<keyword evidence="1" id="KW-0472">Membrane</keyword>
<dbReference type="PROSITE" id="PS51257">
    <property type="entry name" value="PROKAR_LIPOPROTEIN"/>
    <property type="match status" value="1"/>
</dbReference>
<feature type="transmembrane region" description="Helical" evidence="1">
    <location>
        <begin position="122"/>
        <end position="146"/>
    </location>
</feature>
<dbReference type="Proteomes" id="UP001596504">
    <property type="component" value="Unassembled WGS sequence"/>
</dbReference>
<evidence type="ECO:0000313" key="2">
    <source>
        <dbReference type="EMBL" id="MFC7341988.1"/>
    </source>
</evidence>
<reference evidence="3" key="1">
    <citation type="journal article" date="2019" name="Int. J. Syst. Evol. Microbiol.">
        <title>The Global Catalogue of Microorganisms (GCM) 10K type strain sequencing project: providing services to taxonomists for standard genome sequencing and annotation.</title>
        <authorList>
            <consortium name="The Broad Institute Genomics Platform"/>
            <consortium name="The Broad Institute Genome Sequencing Center for Infectious Disease"/>
            <person name="Wu L."/>
            <person name="Ma J."/>
        </authorList>
    </citation>
    <scope>NUCLEOTIDE SEQUENCE [LARGE SCALE GENOMIC DNA]</scope>
    <source>
        <strain evidence="3">WLHS5</strain>
    </source>
</reference>
<proteinExistence type="predicted"/>
<feature type="transmembrane region" description="Helical" evidence="1">
    <location>
        <begin position="78"/>
        <end position="101"/>
    </location>
</feature>
<accession>A0ABW2LI05</accession>
<evidence type="ECO:0000313" key="3">
    <source>
        <dbReference type="Proteomes" id="UP001596504"/>
    </source>
</evidence>
<evidence type="ECO:0000256" key="1">
    <source>
        <dbReference type="SAM" id="Phobius"/>
    </source>
</evidence>
<organism evidence="2 3">
    <name type="scientific">Saccharopolyspora griseoalba</name>
    <dbReference type="NCBI Taxonomy" id="1431848"/>
    <lineage>
        <taxon>Bacteria</taxon>
        <taxon>Bacillati</taxon>
        <taxon>Actinomycetota</taxon>
        <taxon>Actinomycetes</taxon>
        <taxon>Pseudonocardiales</taxon>
        <taxon>Pseudonocardiaceae</taxon>
        <taxon>Saccharopolyspora</taxon>
    </lineage>
</organism>
<feature type="transmembrane region" description="Helical" evidence="1">
    <location>
        <begin position="189"/>
        <end position="209"/>
    </location>
</feature>
<dbReference type="Pfam" id="PF12679">
    <property type="entry name" value="ABC2_membrane_2"/>
    <property type="match status" value="1"/>
</dbReference>
<feature type="transmembrane region" description="Helical" evidence="1">
    <location>
        <begin position="20"/>
        <end position="40"/>
    </location>
</feature>
<keyword evidence="1" id="KW-0812">Transmembrane</keyword>